<evidence type="ECO:0000313" key="5">
    <source>
        <dbReference type="Proteomes" id="UP000476064"/>
    </source>
</evidence>
<dbReference type="InterPro" id="IPR036291">
    <property type="entry name" value="NAD(P)-bd_dom_sf"/>
</dbReference>
<keyword evidence="5" id="KW-1185">Reference proteome</keyword>
<dbReference type="Proteomes" id="UP000476064">
    <property type="component" value="Chromosome"/>
</dbReference>
<reference evidence="4 5" key="1">
    <citation type="submission" date="2020-01" db="EMBL/GenBank/DDBJ databases">
        <title>Paenibacillus sp. nov., isolated from tomato rhizosphere.</title>
        <authorList>
            <person name="Weon H.-Y."/>
            <person name="Lee S.A."/>
        </authorList>
    </citation>
    <scope>NUCLEOTIDE SEQUENCE [LARGE SCALE GENOMIC DNA]</scope>
    <source>
        <strain evidence="4 5">12200R-189</strain>
    </source>
</reference>
<dbReference type="RefSeq" id="WP_162360424.1">
    <property type="nucleotide sequence ID" value="NZ_CP048209.1"/>
</dbReference>
<gene>
    <name evidence="4" type="ORF">GXP70_10935</name>
</gene>
<name>A0A6C0G800_9BACL</name>
<dbReference type="PRINTS" id="PR00081">
    <property type="entry name" value="GDHRDH"/>
</dbReference>
<accession>A0A6C0G800</accession>
<dbReference type="Pfam" id="PF13561">
    <property type="entry name" value="adh_short_C2"/>
    <property type="match status" value="1"/>
</dbReference>
<evidence type="ECO:0000256" key="2">
    <source>
        <dbReference type="ARBA" id="ARBA00023002"/>
    </source>
</evidence>
<organism evidence="4 5">
    <name type="scientific">Paenibacillus lycopersici</name>
    <dbReference type="NCBI Taxonomy" id="2704462"/>
    <lineage>
        <taxon>Bacteria</taxon>
        <taxon>Bacillati</taxon>
        <taxon>Bacillota</taxon>
        <taxon>Bacilli</taxon>
        <taxon>Bacillales</taxon>
        <taxon>Paenibacillaceae</taxon>
        <taxon>Paenibacillus</taxon>
    </lineage>
</organism>
<dbReference type="InterPro" id="IPR002347">
    <property type="entry name" value="SDR_fam"/>
</dbReference>
<evidence type="ECO:0000256" key="3">
    <source>
        <dbReference type="SAM" id="MobiDB-lite"/>
    </source>
</evidence>
<feature type="region of interest" description="Disordered" evidence="3">
    <location>
        <begin position="1"/>
        <end position="20"/>
    </location>
</feature>
<evidence type="ECO:0000256" key="1">
    <source>
        <dbReference type="ARBA" id="ARBA00006484"/>
    </source>
</evidence>
<evidence type="ECO:0000313" key="4">
    <source>
        <dbReference type="EMBL" id="QHT63866.1"/>
    </source>
</evidence>
<dbReference type="KEGG" id="plyc:GXP70_10935"/>
<dbReference type="CDD" id="cd05233">
    <property type="entry name" value="SDR_c"/>
    <property type="match status" value="1"/>
</dbReference>
<dbReference type="GO" id="GO:0016491">
    <property type="term" value="F:oxidoreductase activity"/>
    <property type="evidence" value="ECO:0007669"/>
    <property type="project" value="UniProtKB-KW"/>
</dbReference>
<comment type="similarity">
    <text evidence="1">Belongs to the short-chain dehydrogenases/reductases (SDR) family.</text>
</comment>
<protein>
    <submittedName>
        <fullName evidence="4">SDR family oxidoreductase</fullName>
    </submittedName>
</protein>
<proteinExistence type="inferred from homology"/>
<sequence length="112" mass="11834">MRTPKGQSTGSPDHTLYGASKGAVRTFTKDLAREVAEHQVRINSVHPGVIQTQRGDAVANGMHATTTQLFAGIPLKRVGTPAEVADLVVFLASDESSFITGAEIIIDESMSA</sequence>
<dbReference type="AlphaFoldDB" id="A0A6C0G800"/>
<keyword evidence="2" id="KW-0560">Oxidoreductase</keyword>
<dbReference type="Gene3D" id="3.40.50.720">
    <property type="entry name" value="NAD(P)-binding Rossmann-like Domain"/>
    <property type="match status" value="1"/>
</dbReference>
<dbReference type="PANTHER" id="PTHR24321">
    <property type="entry name" value="DEHYDROGENASES, SHORT CHAIN"/>
    <property type="match status" value="1"/>
</dbReference>
<feature type="compositionally biased region" description="Polar residues" evidence="3">
    <location>
        <begin position="1"/>
        <end position="12"/>
    </location>
</feature>
<dbReference type="PANTHER" id="PTHR24321:SF8">
    <property type="entry name" value="ESTRADIOL 17-BETA-DEHYDROGENASE 8-RELATED"/>
    <property type="match status" value="1"/>
</dbReference>
<dbReference type="SUPFAM" id="SSF51735">
    <property type="entry name" value="NAD(P)-binding Rossmann-fold domains"/>
    <property type="match status" value="1"/>
</dbReference>
<dbReference type="EMBL" id="CP048209">
    <property type="protein sequence ID" value="QHT63866.1"/>
    <property type="molecule type" value="Genomic_DNA"/>
</dbReference>